<proteinExistence type="predicted"/>
<protein>
    <submittedName>
        <fullName evidence="1">Uncharacterized protein</fullName>
    </submittedName>
</protein>
<reference evidence="1" key="1">
    <citation type="submission" date="2022-07" db="EMBL/GenBank/DDBJ databases">
        <title>Pseudosulfitobacter sp. strain AP-MA-4, whole genome sequence.</title>
        <authorList>
            <person name="Jiang Y."/>
        </authorList>
    </citation>
    <scope>NUCLEOTIDE SEQUENCE</scope>
    <source>
        <strain evidence="1">AP-MA-4</strain>
    </source>
</reference>
<evidence type="ECO:0000313" key="2">
    <source>
        <dbReference type="Proteomes" id="UP001165396"/>
    </source>
</evidence>
<comment type="caution">
    <text evidence="1">The sequence shown here is derived from an EMBL/GenBank/DDBJ whole genome shotgun (WGS) entry which is preliminary data.</text>
</comment>
<dbReference type="EMBL" id="JANKJG010000020">
    <property type="protein sequence ID" value="MCR8828245.1"/>
    <property type="molecule type" value="Genomic_DNA"/>
</dbReference>
<name>A0ABT1Z562_9RHOB</name>
<keyword evidence="2" id="KW-1185">Reference proteome</keyword>
<accession>A0ABT1Z562</accession>
<sequence>MSELKIKLEKRLLGYDIWIDTSGDGGGAYQKIQANKPPIVERACRFIDEMQEYFIELGLPDPLRLVSTDPSSGWQYCEMSKAENPEVFIGYLFIADHLDITDSMKEKLNLLSQAVDFLYHHGSGDIAAAYVSLFDFTQSYTLHWAEVDARPDMERGQTTVKAASSGGEQRASALSLTYLTGSLGFDRAYPRRGVPG</sequence>
<evidence type="ECO:0000313" key="1">
    <source>
        <dbReference type="EMBL" id="MCR8828245.1"/>
    </source>
</evidence>
<organism evidence="1 2">
    <name type="scientific">Pseudosulfitobacter koreensis</name>
    <dbReference type="NCBI Taxonomy" id="2968472"/>
    <lineage>
        <taxon>Bacteria</taxon>
        <taxon>Pseudomonadati</taxon>
        <taxon>Pseudomonadota</taxon>
        <taxon>Alphaproteobacteria</taxon>
        <taxon>Rhodobacterales</taxon>
        <taxon>Roseobacteraceae</taxon>
        <taxon>Pseudosulfitobacter</taxon>
    </lineage>
</organism>
<dbReference type="RefSeq" id="WP_258296016.1">
    <property type="nucleotide sequence ID" value="NZ_JANKJG010000020.1"/>
</dbReference>
<dbReference type="Proteomes" id="UP001165396">
    <property type="component" value="Unassembled WGS sequence"/>
</dbReference>
<gene>
    <name evidence="1" type="ORF">NTA49_17030</name>
</gene>